<dbReference type="PANTHER" id="PTHR33055">
    <property type="entry name" value="TRANSPOSASE FOR INSERTION SEQUENCE ELEMENT IS1111A"/>
    <property type="match status" value="1"/>
</dbReference>
<evidence type="ECO:0000313" key="6">
    <source>
        <dbReference type="EMBL" id="QDI91595.1"/>
    </source>
</evidence>
<feature type="coiled-coil region" evidence="1">
    <location>
        <begin position="248"/>
        <end position="282"/>
    </location>
</feature>
<accession>A0A514LEU2</accession>
<dbReference type="GO" id="GO:0003677">
    <property type="term" value="F:DNA binding"/>
    <property type="evidence" value="ECO:0007669"/>
    <property type="project" value="InterPro"/>
</dbReference>
<dbReference type="GO" id="GO:0004803">
    <property type="term" value="F:transposase activity"/>
    <property type="evidence" value="ECO:0007669"/>
    <property type="project" value="InterPro"/>
</dbReference>
<proteinExistence type="predicted"/>
<dbReference type="PANTHER" id="PTHR33055:SF13">
    <property type="entry name" value="TRANSPOSASE"/>
    <property type="match status" value="1"/>
</dbReference>
<dbReference type="KEGG" id="sale:EPH95_03610"/>
<evidence type="ECO:0000259" key="2">
    <source>
        <dbReference type="Pfam" id="PF01548"/>
    </source>
</evidence>
<dbReference type="EMBL" id="CP035485">
    <property type="protein sequence ID" value="QDI90432.1"/>
    <property type="molecule type" value="Genomic_DNA"/>
</dbReference>
<name>A0A514LEU2_9BACI</name>
<evidence type="ECO:0000313" key="4">
    <source>
        <dbReference type="EMBL" id="QDI90377.1"/>
    </source>
</evidence>
<gene>
    <name evidence="4" type="ORF">EPH95_03610</name>
    <name evidence="5" type="ORF">EPH95_03915</name>
    <name evidence="6" type="ORF">EPH95_10780</name>
    <name evidence="7" type="ORF">EPH95_13165</name>
</gene>
<dbReference type="KEGG" id="sale:EPH95_13165"/>
<organism evidence="4 8">
    <name type="scientific">Salicibibacter halophilus</name>
    <dbReference type="NCBI Taxonomy" id="2502791"/>
    <lineage>
        <taxon>Bacteria</taxon>
        <taxon>Bacillati</taxon>
        <taxon>Bacillota</taxon>
        <taxon>Bacilli</taxon>
        <taxon>Bacillales</taxon>
        <taxon>Bacillaceae</taxon>
        <taxon>Salicibibacter</taxon>
    </lineage>
</organism>
<feature type="domain" description="Transposase IS116/IS110/IS902 C-terminal" evidence="3">
    <location>
        <begin position="288"/>
        <end position="371"/>
    </location>
</feature>
<reference evidence="8" key="2">
    <citation type="submission" date="2019-01" db="EMBL/GenBank/DDBJ databases">
        <title>Genomic analysis of Salicibibacter sp. NKC3-5.</title>
        <authorList>
            <person name="Oh Y.J."/>
        </authorList>
    </citation>
    <scope>NUCLEOTIDE SEQUENCE [LARGE SCALE GENOMIC DNA]</scope>
    <source>
        <strain evidence="8">NKC3-5</strain>
    </source>
</reference>
<dbReference type="RefSeq" id="WP_142087431.1">
    <property type="nucleotide sequence ID" value="NZ_CP035485.1"/>
</dbReference>
<keyword evidence="1" id="KW-0175">Coiled coil</keyword>
<dbReference type="KEGG" id="sale:EPH95_03915"/>
<feature type="domain" description="Transposase IS110-like N-terminal" evidence="2">
    <location>
        <begin position="19"/>
        <end position="179"/>
    </location>
</feature>
<dbReference type="AlphaFoldDB" id="A0A514LEU2"/>
<dbReference type="InterPro" id="IPR002525">
    <property type="entry name" value="Transp_IS110-like_N"/>
</dbReference>
<dbReference type="NCBIfam" id="NF033542">
    <property type="entry name" value="transpos_IS110"/>
    <property type="match status" value="1"/>
</dbReference>
<dbReference type="EMBL" id="CP035485">
    <property type="protein sequence ID" value="QDI90377.1"/>
    <property type="molecule type" value="Genomic_DNA"/>
</dbReference>
<keyword evidence="8" id="KW-1185">Reference proteome</keyword>
<dbReference type="InterPro" id="IPR047650">
    <property type="entry name" value="Transpos_IS110"/>
</dbReference>
<evidence type="ECO:0000313" key="5">
    <source>
        <dbReference type="EMBL" id="QDI90432.1"/>
    </source>
</evidence>
<protein>
    <submittedName>
        <fullName evidence="4">IS110 family transposase</fullName>
    </submittedName>
</protein>
<dbReference type="EMBL" id="CP035485">
    <property type="protein sequence ID" value="QDI91595.1"/>
    <property type="molecule type" value="Genomic_DNA"/>
</dbReference>
<reference evidence="4" key="1">
    <citation type="journal article" date="2019" name="J. Microbiol.">
        <title>Salicibibacter halophilus sp. nov., a moderately halophilic bacterium isolated from kimchi.</title>
        <authorList>
            <person name="Oh Y.J."/>
            <person name="Kim J.Y."/>
            <person name="Park H.K."/>
            <person name="Jang J.Y."/>
            <person name="Lim S.K."/>
            <person name="Kwon M.S."/>
            <person name="Choi H.J."/>
        </authorList>
    </citation>
    <scope>NUCLEOTIDE SEQUENCE</scope>
    <source>
        <strain evidence="4">NKC3-5</strain>
    </source>
</reference>
<evidence type="ECO:0000256" key="1">
    <source>
        <dbReference type="SAM" id="Coils"/>
    </source>
</evidence>
<dbReference type="Proteomes" id="UP000319756">
    <property type="component" value="Chromosome"/>
</dbReference>
<dbReference type="KEGG" id="sale:EPH95_10780"/>
<dbReference type="InterPro" id="IPR003346">
    <property type="entry name" value="Transposase_20"/>
</dbReference>
<dbReference type="OrthoDB" id="9790935at2"/>
<evidence type="ECO:0000313" key="7">
    <source>
        <dbReference type="EMBL" id="QDI92011.1"/>
    </source>
</evidence>
<evidence type="ECO:0000313" key="8">
    <source>
        <dbReference type="Proteomes" id="UP000319756"/>
    </source>
</evidence>
<evidence type="ECO:0000259" key="3">
    <source>
        <dbReference type="Pfam" id="PF02371"/>
    </source>
</evidence>
<dbReference type="GO" id="GO:0006313">
    <property type="term" value="P:DNA transposition"/>
    <property type="evidence" value="ECO:0007669"/>
    <property type="project" value="InterPro"/>
</dbReference>
<dbReference type="Pfam" id="PF02371">
    <property type="entry name" value="Transposase_20"/>
    <property type="match status" value="1"/>
</dbReference>
<dbReference type="EMBL" id="CP035485">
    <property type="protein sequence ID" value="QDI92011.1"/>
    <property type="molecule type" value="Genomic_DNA"/>
</dbReference>
<sequence>MNYTQNEKLAQITPETLIIGIDIAKNKHVARAIDDRGFEFGKRIMFTNDLEGFEKLLRWAEDHQANHQKTHMVVGMEPTGHYWFSLADHLDSCGHQLVLVNPSHVKRLKEIDDHSPSKNDTKDAMVIAKQVKDGRYSVPNLLEGIYAELREGIKLRDQLVQLQNQTEGRVQNWLNRYFPEFEQVFKAWDGVSALATLRTFPLPQAIVETTPEAIVDTWKAYAKRHAGFARAQKLHEAAEKSVGITEGLHFARQELEALLDQYDLYTRQLETLEAQLTEQLEHLPGAEQMRDIKGLGDMTIAAFFAEVGDIHQYRHPKQLISLAGLDLKENSSGLYKGQTTISKRGRRRLRRILFLAIRPLVNHNDTFRALHHELTQRSDRPLTKMQSLIALCGKLLKVLFVIGQRECPFDGAKLLQDRKCSQTQAA</sequence>
<dbReference type="Pfam" id="PF01548">
    <property type="entry name" value="DEDD_Tnp_IS110"/>
    <property type="match status" value="1"/>
</dbReference>